<reference evidence="2" key="1">
    <citation type="submission" date="2021-01" db="EMBL/GenBank/DDBJ databases">
        <title>Whole genome shotgun sequence of Planobispora rosea NBRC 15558.</title>
        <authorList>
            <person name="Komaki H."/>
            <person name="Tamura T."/>
        </authorList>
    </citation>
    <scope>NUCLEOTIDE SEQUENCE</scope>
    <source>
        <strain evidence="2">NBRC 15558</strain>
    </source>
</reference>
<evidence type="ECO:0008006" key="4">
    <source>
        <dbReference type="Google" id="ProtNLM"/>
    </source>
</evidence>
<comment type="caution">
    <text evidence="2">The sequence shown here is derived from an EMBL/GenBank/DDBJ whole genome shotgun (WGS) entry which is preliminary data.</text>
</comment>
<name>A0A8J3WG53_PLARO</name>
<dbReference type="RefSeq" id="WP_189242045.1">
    <property type="nucleotide sequence ID" value="NZ_BMQP01000008.1"/>
</dbReference>
<feature type="signal peptide" evidence="1">
    <location>
        <begin position="1"/>
        <end position="34"/>
    </location>
</feature>
<proteinExistence type="predicted"/>
<gene>
    <name evidence="2" type="ORF">Pro02_49590</name>
</gene>
<protein>
    <recommendedName>
        <fullName evidence="4">Secreted protein</fullName>
    </recommendedName>
</protein>
<dbReference type="Proteomes" id="UP000655044">
    <property type="component" value="Unassembled WGS sequence"/>
</dbReference>
<dbReference type="AlphaFoldDB" id="A0A8J3WG53"/>
<organism evidence="2 3">
    <name type="scientific">Planobispora rosea</name>
    <dbReference type="NCBI Taxonomy" id="35762"/>
    <lineage>
        <taxon>Bacteria</taxon>
        <taxon>Bacillati</taxon>
        <taxon>Actinomycetota</taxon>
        <taxon>Actinomycetes</taxon>
        <taxon>Streptosporangiales</taxon>
        <taxon>Streptosporangiaceae</taxon>
        <taxon>Planobispora</taxon>
    </lineage>
</organism>
<evidence type="ECO:0000256" key="1">
    <source>
        <dbReference type="SAM" id="SignalP"/>
    </source>
</evidence>
<sequence>MSRFSRAGKRVVTVLFGGVAAALIGAAAATPAHAMPPWWSYQDEFGDAGLYKVHYEDGRPFTVELCWSYDAGQVPCGRYF</sequence>
<keyword evidence="3" id="KW-1185">Reference proteome</keyword>
<dbReference type="EMBL" id="BOOI01000047">
    <property type="protein sequence ID" value="GIH86551.1"/>
    <property type="molecule type" value="Genomic_DNA"/>
</dbReference>
<accession>A0A8J3WG53</accession>
<feature type="chain" id="PRO_5035223252" description="Secreted protein" evidence="1">
    <location>
        <begin position="35"/>
        <end position="80"/>
    </location>
</feature>
<evidence type="ECO:0000313" key="2">
    <source>
        <dbReference type="EMBL" id="GIH86551.1"/>
    </source>
</evidence>
<keyword evidence="1" id="KW-0732">Signal</keyword>
<evidence type="ECO:0000313" key="3">
    <source>
        <dbReference type="Proteomes" id="UP000655044"/>
    </source>
</evidence>